<dbReference type="Gene3D" id="3.30.70.270">
    <property type="match status" value="1"/>
</dbReference>
<dbReference type="CDD" id="cd01949">
    <property type="entry name" value="GGDEF"/>
    <property type="match status" value="1"/>
</dbReference>
<evidence type="ECO:0000313" key="7">
    <source>
        <dbReference type="EMBL" id="GIG48571.1"/>
    </source>
</evidence>
<dbReference type="GO" id="GO:0007165">
    <property type="term" value="P:signal transduction"/>
    <property type="evidence" value="ECO:0007669"/>
    <property type="project" value="InterPro"/>
</dbReference>
<evidence type="ECO:0000256" key="2">
    <source>
        <dbReference type="ARBA" id="ARBA00022989"/>
    </source>
</evidence>
<evidence type="ECO:0000259" key="6">
    <source>
        <dbReference type="PROSITE" id="PS50887"/>
    </source>
</evidence>
<dbReference type="SUPFAM" id="SSF141868">
    <property type="entry name" value="EAL domain-like"/>
    <property type="match status" value="1"/>
</dbReference>
<dbReference type="PROSITE" id="PS50887">
    <property type="entry name" value="GGDEF"/>
    <property type="match status" value="1"/>
</dbReference>
<feature type="transmembrane region" description="Helical" evidence="3">
    <location>
        <begin position="30"/>
        <end position="49"/>
    </location>
</feature>
<dbReference type="PANTHER" id="PTHR44757:SF2">
    <property type="entry name" value="BIOFILM ARCHITECTURE MAINTENANCE PROTEIN MBAA"/>
    <property type="match status" value="1"/>
</dbReference>
<name>A0A919PPZ0_9ACTN</name>
<dbReference type="Pfam" id="PF00990">
    <property type="entry name" value="GGDEF"/>
    <property type="match status" value="1"/>
</dbReference>
<dbReference type="SMART" id="SM00052">
    <property type="entry name" value="EAL"/>
    <property type="match status" value="1"/>
</dbReference>
<dbReference type="SUPFAM" id="SSF55073">
    <property type="entry name" value="Nucleotide cyclase"/>
    <property type="match status" value="1"/>
</dbReference>
<reference evidence="7" key="1">
    <citation type="submission" date="2021-01" db="EMBL/GenBank/DDBJ databases">
        <title>Whole genome shotgun sequence of Dactylosporangium siamense NBRC 106093.</title>
        <authorList>
            <person name="Komaki H."/>
            <person name="Tamura T."/>
        </authorList>
    </citation>
    <scope>NUCLEOTIDE SEQUENCE</scope>
    <source>
        <strain evidence="7">NBRC 106093</strain>
    </source>
</reference>
<dbReference type="Gene3D" id="3.20.20.450">
    <property type="entry name" value="EAL domain"/>
    <property type="match status" value="1"/>
</dbReference>
<accession>A0A919PPZ0</accession>
<dbReference type="Gene3D" id="6.10.340.10">
    <property type="match status" value="1"/>
</dbReference>
<feature type="domain" description="EAL" evidence="4">
    <location>
        <begin position="577"/>
        <end position="833"/>
    </location>
</feature>
<dbReference type="GO" id="GO:0016020">
    <property type="term" value="C:membrane"/>
    <property type="evidence" value="ECO:0007669"/>
    <property type="project" value="InterPro"/>
</dbReference>
<dbReference type="PROSITE" id="PS50885">
    <property type="entry name" value="HAMP"/>
    <property type="match status" value="1"/>
</dbReference>
<organism evidence="7 8">
    <name type="scientific">Dactylosporangium siamense</name>
    <dbReference type="NCBI Taxonomy" id="685454"/>
    <lineage>
        <taxon>Bacteria</taxon>
        <taxon>Bacillati</taxon>
        <taxon>Actinomycetota</taxon>
        <taxon>Actinomycetes</taxon>
        <taxon>Micromonosporales</taxon>
        <taxon>Micromonosporaceae</taxon>
        <taxon>Dactylosporangium</taxon>
    </lineage>
</organism>
<dbReference type="InterPro" id="IPR035919">
    <property type="entry name" value="EAL_sf"/>
</dbReference>
<keyword evidence="1 3" id="KW-0812">Transmembrane</keyword>
<evidence type="ECO:0000259" key="5">
    <source>
        <dbReference type="PROSITE" id="PS50885"/>
    </source>
</evidence>
<dbReference type="Pfam" id="PF00672">
    <property type="entry name" value="HAMP"/>
    <property type="match status" value="1"/>
</dbReference>
<dbReference type="SMART" id="SM00267">
    <property type="entry name" value="GGDEF"/>
    <property type="match status" value="1"/>
</dbReference>
<feature type="domain" description="HAMP" evidence="5">
    <location>
        <begin position="341"/>
        <end position="393"/>
    </location>
</feature>
<dbReference type="CDD" id="cd01948">
    <property type="entry name" value="EAL"/>
    <property type="match status" value="1"/>
</dbReference>
<evidence type="ECO:0000256" key="1">
    <source>
        <dbReference type="ARBA" id="ARBA00022692"/>
    </source>
</evidence>
<evidence type="ECO:0008006" key="9">
    <source>
        <dbReference type="Google" id="ProtNLM"/>
    </source>
</evidence>
<dbReference type="EMBL" id="BONQ01000106">
    <property type="protein sequence ID" value="GIG48571.1"/>
    <property type="molecule type" value="Genomic_DNA"/>
</dbReference>
<evidence type="ECO:0000256" key="3">
    <source>
        <dbReference type="SAM" id="Phobius"/>
    </source>
</evidence>
<feature type="domain" description="GGDEF" evidence="6">
    <location>
        <begin position="430"/>
        <end position="568"/>
    </location>
</feature>
<dbReference type="InterPro" id="IPR052155">
    <property type="entry name" value="Biofilm_reg_signaling"/>
</dbReference>
<dbReference type="CDD" id="cd06225">
    <property type="entry name" value="HAMP"/>
    <property type="match status" value="1"/>
</dbReference>
<dbReference type="FunFam" id="3.30.70.270:FF:000001">
    <property type="entry name" value="Diguanylate cyclase domain protein"/>
    <property type="match status" value="1"/>
</dbReference>
<dbReference type="NCBIfam" id="TIGR00254">
    <property type="entry name" value="GGDEF"/>
    <property type="match status" value="1"/>
</dbReference>
<gene>
    <name evidence="7" type="ORF">Dsi01nite_066120</name>
</gene>
<keyword evidence="3" id="KW-0472">Membrane</keyword>
<dbReference type="SMART" id="SM00304">
    <property type="entry name" value="HAMP"/>
    <property type="match status" value="1"/>
</dbReference>
<dbReference type="Pfam" id="PF00563">
    <property type="entry name" value="EAL"/>
    <property type="match status" value="1"/>
</dbReference>
<evidence type="ECO:0000259" key="4">
    <source>
        <dbReference type="PROSITE" id="PS50883"/>
    </source>
</evidence>
<proteinExistence type="predicted"/>
<dbReference type="InterPro" id="IPR001633">
    <property type="entry name" value="EAL_dom"/>
</dbReference>
<dbReference type="SUPFAM" id="SSF158472">
    <property type="entry name" value="HAMP domain-like"/>
    <property type="match status" value="1"/>
</dbReference>
<feature type="transmembrane region" description="Helical" evidence="3">
    <location>
        <begin position="323"/>
        <end position="343"/>
    </location>
</feature>
<comment type="caution">
    <text evidence="7">The sequence shown here is derived from an EMBL/GenBank/DDBJ whole genome shotgun (WGS) entry which is preliminary data.</text>
</comment>
<dbReference type="PROSITE" id="PS50883">
    <property type="entry name" value="EAL"/>
    <property type="match status" value="1"/>
</dbReference>
<protein>
    <recommendedName>
        <fullName evidence="9">EAL domain-containing protein</fullName>
    </recommendedName>
</protein>
<dbReference type="InterPro" id="IPR000160">
    <property type="entry name" value="GGDEF_dom"/>
</dbReference>
<dbReference type="InterPro" id="IPR029787">
    <property type="entry name" value="Nucleotide_cyclase"/>
</dbReference>
<dbReference type="InterPro" id="IPR003660">
    <property type="entry name" value="HAMP_dom"/>
</dbReference>
<keyword evidence="2 3" id="KW-1133">Transmembrane helix</keyword>
<dbReference type="InterPro" id="IPR043128">
    <property type="entry name" value="Rev_trsase/Diguanyl_cyclase"/>
</dbReference>
<dbReference type="Proteomes" id="UP000660611">
    <property type="component" value="Unassembled WGS sequence"/>
</dbReference>
<sequence length="842" mass="90377">MIVRAVGRAAAMAFRPAAALTGRLRYAQKFVVVGLVLVVPLLAVALLYVDEQRADIAATARERHGVQFIGPLTILTTHLVNARHEVALSNGTARPDLSADLTRIDQLDRRLGATLGISADWHSVRRSTEAAGQSSGGALERVRIYDSAVDAVLAFIVKVGDQSGLTLDPDLDSYYLVQIVQNELPLLLDAVGRATDRASFADPRSLSPDADAFIELGVYNGVVASAHKAIKRASRSVEDLTADEAVRRTVKSHFARLDVVTAAFDRQLQEAVGTRRVGAALANGADSVRSEATYFATDSATALDRLLLTRIDTLTTRTQRVQLGAGIAAALAVYLFVGFYLSVISPIRRIVAVLHDVADGDLTSRVTVDTHDELGFVARALNDTIGKTEIATGRLGRQASHDTLTGLPNRAFALRRLDEALQRSRHGDRSPMAVLFIDLDKFKIINDTLGHAAGDTVLRTVAERLAGTMRPTDLVARLAGDEFVVIIEGLERPDEAVHVAERIVEEVSRPITIATQNGERDVAVGGSVGIAFPDGTRTASPDDLLRDADVAMYQAKAHGRGRVEIFDEDMYSAIEARMEIQDDLRAAIETDQLQIHYQPIVNLTDGEVVCFEAFVRWDHPTRGTVEAREVVALAEETGLIGGLGAAVLSRACQQAARWRTTRAGCADLRISVNVSGKQFGEPAFVPAVAAALTASGLDPDALWLEITETSIMSDTATTRATVEAVRALGVHLAIDDFGTGYSSLAYLRRFPVDVIKIDQSFTSALGHDPEAEAIVAMIVQLAATLHIHVVAEGVHGAEQLDCLLRLGCSAAQGFHLGPPAPADEVWDHIGDPARPSAVGGRR</sequence>
<dbReference type="RefSeq" id="WP_203850275.1">
    <property type="nucleotide sequence ID" value="NZ_BAAAVW010000003.1"/>
</dbReference>
<evidence type="ECO:0000313" key="8">
    <source>
        <dbReference type="Proteomes" id="UP000660611"/>
    </source>
</evidence>
<dbReference type="AlphaFoldDB" id="A0A919PPZ0"/>
<keyword evidence="8" id="KW-1185">Reference proteome</keyword>
<dbReference type="PANTHER" id="PTHR44757">
    <property type="entry name" value="DIGUANYLATE CYCLASE DGCP"/>
    <property type="match status" value="1"/>
</dbReference>